<reference evidence="1 2" key="1">
    <citation type="submission" date="2019-05" db="EMBL/GenBank/DDBJ databases">
        <title>Another draft genome of Portunus trituberculatus and its Hox gene families provides insights of decapod evolution.</title>
        <authorList>
            <person name="Jeong J.-H."/>
            <person name="Song I."/>
            <person name="Kim S."/>
            <person name="Choi T."/>
            <person name="Kim D."/>
            <person name="Ryu S."/>
            <person name="Kim W."/>
        </authorList>
    </citation>
    <scope>NUCLEOTIDE SEQUENCE [LARGE SCALE GENOMIC DNA]</scope>
    <source>
        <tissue evidence="1">Muscle</tissue>
    </source>
</reference>
<dbReference type="AlphaFoldDB" id="A0A5B7K4K9"/>
<proteinExistence type="predicted"/>
<protein>
    <submittedName>
        <fullName evidence="1">Uncharacterized protein</fullName>
    </submittedName>
</protein>
<dbReference type="Proteomes" id="UP000324222">
    <property type="component" value="Unassembled WGS sequence"/>
</dbReference>
<accession>A0A5B7K4K9</accession>
<organism evidence="1 2">
    <name type="scientific">Portunus trituberculatus</name>
    <name type="common">Swimming crab</name>
    <name type="synonym">Neptunus trituberculatus</name>
    <dbReference type="NCBI Taxonomy" id="210409"/>
    <lineage>
        <taxon>Eukaryota</taxon>
        <taxon>Metazoa</taxon>
        <taxon>Ecdysozoa</taxon>
        <taxon>Arthropoda</taxon>
        <taxon>Crustacea</taxon>
        <taxon>Multicrustacea</taxon>
        <taxon>Malacostraca</taxon>
        <taxon>Eumalacostraca</taxon>
        <taxon>Eucarida</taxon>
        <taxon>Decapoda</taxon>
        <taxon>Pleocyemata</taxon>
        <taxon>Brachyura</taxon>
        <taxon>Eubrachyura</taxon>
        <taxon>Portunoidea</taxon>
        <taxon>Portunidae</taxon>
        <taxon>Portuninae</taxon>
        <taxon>Portunus</taxon>
    </lineage>
</organism>
<comment type="caution">
    <text evidence="1">The sequence shown here is derived from an EMBL/GenBank/DDBJ whole genome shotgun (WGS) entry which is preliminary data.</text>
</comment>
<keyword evidence="2" id="KW-1185">Reference proteome</keyword>
<evidence type="ECO:0000313" key="1">
    <source>
        <dbReference type="EMBL" id="MPD00139.1"/>
    </source>
</evidence>
<evidence type="ECO:0000313" key="2">
    <source>
        <dbReference type="Proteomes" id="UP000324222"/>
    </source>
</evidence>
<name>A0A5B7K4K9_PORTR</name>
<sequence length="62" mass="7190">MADRQGPRGAEVQEIVEKLLKLQAEENKKKQRSCAYFSELCCSLQWKFNPSVSSSRIRCRNN</sequence>
<dbReference type="EMBL" id="VSRR010121537">
    <property type="protein sequence ID" value="MPD00139.1"/>
    <property type="molecule type" value="Genomic_DNA"/>
</dbReference>
<gene>
    <name evidence="1" type="ORF">E2C01_095592</name>
</gene>